<evidence type="ECO:0000313" key="3">
    <source>
        <dbReference type="EMBL" id="KAG5469998.1"/>
    </source>
</evidence>
<evidence type="ECO:0000256" key="2">
    <source>
        <dbReference type="SAM" id="Phobius"/>
    </source>
</evidence>
<organism evidence="3 4">
    <name type="scientific">Leishmania orientalis</name>
    <dbReference type="NCBI Taxonomy" id="2249476"/>
    <lineage>
        <taxon>Eukaryota</taxon>
        <taxon>Discoba</taxon>
        <taxon>Euglenozoa</taxon>
        <taxon>Kinetoplastea</taxon>
        <taxon>Metakinetoplastina</taxon>
        <taxon>Trypanosomatida</taxon>
        <taxon>Trypanosomatidae</taxon>
        <taxon>Leishmaniinae</taxon>
        <taxon>Leishmania</taxon>
    </lineage>
</organism>
<dbReference type="Proteomes" id="UP000674143">
    <property type="component" value="Unassembled WGS sequence"/>
</dbReference>
<keyword evidence="4" id="KW-1185">Reference proteome</keyword>
<feature type="transmembrane region" description="Helical" evidence="2">
    <location>
        <begin position="1160"/>
        <end position="1181"/>
    </location>
</feature>
<proteinExistence type="predicted"/>
<keyword evidence="2" id="KW-0472">Membrane</keyword>
<reference evidence="4" key="2">
    <citation type="journal article" date="2021" name="Sci. Data">
        <title>Chromosome-scale genome sequencing, assembly and annotation of six genomes from subfamily Leishmaniinae.</title>
        <authorList>
            <person name="Almutairi H."/>
            <person name="Urbaniak M.D."/>
            <person name="Bates M.D."/>
            <person name="Jariyapan N."/>
            <person name="Kwakye-Nuako G."/>
            <person name="Thomaz Soccol V."/>
            <person name="Al-Salem W.S."/>
            <person name="Dillon R.J."/>
            <person name="Bates P.A."/>
            <person name="Gatherer D."/>
        </authorList>
    </citation>
    <scope>NUCLEOTIDE SEQUENCE [LARGE SCALE GENOMIC DNA]</scope>
</reference>
<sequence length="1310" mass="140647">MCAGASLSIMSHPSRGRRVAAVLVTLALFAASLSYASSITYLGVFPANEGEEFVVTLKVGMLKLECPDGVLVYSVQNSYGNKAGFLRVTSPVMYFMASATGMTSGVRTTYVDLMVLCDGVRTVGGVSRVYFRVYPGTTTTTPAPSFTCKNGSTLSVENDAMVKFAASNYAVGCDSPMLEIAGVTGPFSMARSLFSVERVNGSQVMIFNTKNSSVPAGNYTAVILVSCGSSACMSSQTLIVSGSKTTTTTTTAPTLECPGNFNYSLALSADGTLTDQLSSVTARALATGMFCDSGTISAALRTPVHGTLRWNSSGSFKYTLETPEVGDAVDSFGFQLTCLSDGAMCSGTAVISIVPEDKDEVYYAMKGAIVCRGTCDAAAWRTRPTALDLFDVSETGVAVTPRKDVRAVDGVDFDFTVKGDLIIHAYTTIGNLAARFVTFYPLSAAGAQGFFNSSSVPDGSHVSFEPLCLDQQASTGKGADIWSWSDMTTLTGHLNTLADAYKLGDNYYQKFGGNHRHCDVYRTDPCKYAPLMTPSLNDGTNNQYNNATPSVQWKLYINDCDATWVGRASVESLRALRQPDGSPTFKLEGNGTYLVGTLYSQSVKPTSWTSPSAGIVHTETAYHLRLKIHNIITVDAVARSSGDADVPQLLMSSDIQYSTGRRTDTHERLYRYSVLLYPYFAANKTAANITTLSLKVVSTTLLNSTWTSPSKVECPMCTGTMISCTGTGYGFETDCGDRALVTFEALDYNASDFESTVVHEASSGTSASTSVSTKNALRVTFAARVNGAGSAESADAYPVGTFAMSVKLSSRQTFEFVVNQTDYISELNTRYIDTELCRPSAYWPVPDPLGSSVPVKPYSAEALAFPRGRPTSEGEEEEGTSKSYYGLPERLTSASMCTTPPNTNRPAIPLDNMTATIENGKEQVTVSMCAVADERTYGTTDWVMISLPRIHEETKKINSEEIQSIIDDDTLSNNSYTVAQLQYLTLSVQVSEVMSSLLAGSAANGYVDILLDGDNAPRPKRGEEETWMYPESSSSSDDSDAYLPWGIYASSLSYRRIAHRTNANTSETEPFNFAFIPGSLLHSASSIRVPMIIRAAVKFVTYAFTAANSTHSSQRVKKNEREEALLYIVSVSRGISAALRFDTDAYNPVISQSGIAPKRATAILIVLIVAVVCVLAASVYVEVTYKRIIHDAKYHPKGSDSPVGVRYDRDGKPKESRRTAKEGSRTEGGVGFSASKARIASGAAMGDATAASVKTKFGTVLGEQERVQESVTGSRSASSEAGEVGDVFSIENPPIGEEQLRVEDDEVAEF</sequence>
<dbReference type="RefSeq" id="XP_067060264.1">
    <property type="nucleotide sequence ID" value="XM_067204712.1"/>
</dbReference>
<keyword evidence="2" id="KW-0812">Transmembrane</keyword>
<gene>
    <name evidence="3" type="ORF">LSCM4_02686</name>
</gene>
<reference evidence="4" key="1">
    <citation type="journal article" date="2021" name="Microbiol. Resour. Announc.">
        <title>LGAAP: Leishmaniinae Genome Assembly and Annotation Pipeline.</title>
        <authorList>
            <person name="Almutairi H."/>
            <person name="Urbaniak M.D."/>
            <person name="Bates M.D."/>
            <person name="Jariyapan N."/>
            <person name="Kwakye-Nuako G."/>
            <person name="Thomaz-Soccol V."/>
            <person name="Al-Salem W.S."/>
            <person name="Dillon R.J."/>
            <person name="Bates P.A."/>
            <person name="Gatherer D."/>
        </authorList>
    </citation>
    <scope>NUCLEOTIDE SEQUENCE [LARGE SCALE GENOMIC DNA]</scope>
</reference>
<evidence type="ECO:0000313" key="4">
    <source>
        <dbReference type="Proteomes" id="UP000674143"/>
    </source>
</evidence>
<accession>A0A836GU92</accession>
<feature type="region of interest" description="Disordered" evidence="1">
    <location>
        <begin position="1264"/>
        <end position="1310"/>
    </location>
</feature>
<feature type="compositionally biased region" description="Polar residues" evidence="1">
    <location>
        <begin position="1269"/>
        <end position="1279"/>
    </location>
</feature>
<keyword evidence="2" id="KW-1133">Transmembrane helix</keyword>
<feature type="region of interest" description="Disordered" evidence="1">
    <location>
        <begin position="1197"/>
        <end position="1230"/>
    </location>
</feature>
<protein>
    <submittedName>
        <fullName evidence="3">Uncharacterized protein</fullName>
    </submittedName>
</protein>
<comment type="caution">
    <text evidence="3">The sequence shown here is derived from an EMBL/GenBank/DDBJ whole genome shotgun (WGS) entry which is preliminary data.</text>
</comment>
<evidence type="ECO:0000256" key="1">
    <source>
        <dbReference type="SAM" id="MobiDB-lite"/>
    </source>
</evidence>
<dbReference type="GeneID" id="92358646"/>
<name>A0A836GU92_9TRYP</name>
<feature type="compositionally biased region" description="Basic and acidic residues" evidence="1">
    <location>
        <begin position="1206"/>
        <end position="1225"/>
    </location>
</feature>
<dbReference type="EMBL" id="JAFHLR010000032">
    <property type="protein sequence ID" value="KAG5469998.1"/>
    <property type="molecule type" value="Genomic_DNA"/>
</dbReference>
<dbReference type="KEGG" id="loi:92358646"/>